<feature type="compositionally biased region" description="Basic and acidic residues" evidence="1">
    <location>
        <begin position="296"/>
        <end position="308"/>
    </location>
</feature>
<gene>
    <name evidence="2" type="ORF">PACLA_8A067358</name>
</gene>
<reference evidence="2" key="1">
    <citation type="submission" date="2020-04" db="EMBL/GenBank/DDBJ databases">
        <authorList>
            <person name="Alioto T."/>
            <person name="Alioto T."/>
            <person name="Gomez Garrido J."/>
        </authorList>
    </citation>
    <scope>NUCLEOTIDE SEQUENCE</scope>
    <source>
        <strain evidence="2">A484AB</strain>
    </source>
</reference>
<sequence length="358" mass="41054">MDGRLAVKRRREDNPALTYGDAFRYNIYRQTHPFNAAVSCKKNCSSDANASQTHSGKTTTFTGSLAEVYEKALNNVLNIQPNFKMDENHNKNTIAEKKPLAALDTPHFQPPGGCKQLHVSRKESHLSQHPINDDKKLNSTNKSAFHVPEKRRLSNSGQSRYGNWSHDHPYPYTVNYPGDYYHPIHPPAFYPRYDNLYLESCNYYPAPRRREFPVFTHVLPWLQFERDYKPMTSSPNKPMTSPRFTELCPKGSLGYDTRKDIKTDSAQNQIRPTPLRSEDKSADHKKGGNAGSENFEDSRMRNGEKCNKSPDLPNVKTRRMRAVEKRHDLSTTSKKDSFGSPKEEFLFSLGLTRKDHEG</sequence>
<keyword evidence="3" id="KW-1185">Reference proteome</keyword>
<dbReference type="Proteomes" id="UP001152795">
    <property type="component" value="Unassembled WGS sequence"/>
</dbReference>
<evidence type="ECO:0000256" key="1">
    <source>
        <dbReference type="SAM" id="MobiDB-lite"/>
    </source>
</evidence>
<accession>A0A6S7HZV5</accession>
<protein>
    <submittedName>
        <fullName evidence="2">Uncharacterized protein</fullName>
    </submittedName>
</protein>
<organism evidence="2 3">
    <name type="scientific">Paramuricea clavata</name>
    <name type="common">Red gorgonian</name>
    <name type="synonym">Violescent sea-whip</name>
    <dbReference type="NCBI Taxonomy" id="317549"/>
    <lineage>
        <taxon>Eukaryota</taxon>
        <taxon>Metazoa</taxon>
        <taxon>Cnidaria</taxon>
        <taxon>Anthozoa</taxon>
        <taxon>Octocorallia</taxon>
        <taxon>Malacalcyonacea</taxon>
        <taxon>Plexauridae</taxon>
        <taxon>Paramuricea</taxon>
    </lineage>
</organism>
<dbReference type="OrthoDB" id="10259890at2759"/>
<dbReference type="EMBL" id="CACRXK020006688">
    <property type="protein sequence ID" value="CAB4010139.1"/>
    <property type="molecule type" value="Genomic_DNA"/>
</dbReference>
<comment type="caution">
    <text evidence="2">The sequence shown here is derived from an EMBL/GenBank/DDBJ whole genome shotgun (WGS) entry which is preliminary data.</text>
</comment>
<proteinExistence type="predicted"/>
<feature type="compositionally biased region" description="Basic and acidic residues" evidence="1">
    <location>
        <begin position="276"/>
        <end position="286"/>
    </location>
</feature>
<dbReference type="AlphaFoldDB" id="A0A6S7HZV5"/>
<name>A0A6S7HZV5_PARCT</name>
<feature type="compositionally biased region" description="Basic and acidic residues" evidence="1">
    <location>
        <begin position="321"/>
        <end position="345"/>
    </location>
</feature>
<feature type="region of interest" description="Disordered" evidence="1">
    <location>
        <begin position="255"/>
        <end position="358"/>
    </location>
</feature>
<evidence type="ECO:0000313" key="3">
    <source>
        <dbReference type="Proteomes" id="UP001152795"/>
    </source>
</evidence>
<feature type="compositionally biased region" description="Basic and acidic residues" evidence="1">
    <location>
        <begin position="120"/>
        <end position="137"/>
    </location>
</feature>
<feature type="region of interest" description="Disordered" evidence="1">
    <location>
        <begin position="113"/>
        <end position="141"/>
    </location>
</feature>
<evidence type="ECO:0000313" key="2">
    <source>
        <dbReference type="EMBL" id="CAB4010139.1"/>
    </source>
</evidence>